<reference evidence="7" key="1">
    <citation type="submission" date="2022-12" db="EMBL/GenBank/DDBJ databases">
        <title>Isolation and characterisation of novel Methanocorpusculum spp. from native Australian herbivores indicates the genus is ancestrally host-associated.</title>
        <authorList>
            <person name="Volmer J.G."/>
            <person name="Soo R.M."/>
            <person name="Evans P.N."/>
            <person name="Hoedt E.C."/>
            <person name="Astorga Alsina A.L."/>
            <person name="Woodcroft B.J."/>
            <person name="Tyson G.W."/>
            <person name="Hugenholtz P."/>
            <person name="Morrison M."/>
        </authorList>
    </citation>
    <scope>NUCLEOTIDE SEQUENCE</scope>
    <source>
        <strain evidence="7">MG</strain>
    </source>
</reference>
<evidence type="ECO:0000256" key="1">
    <source>
        <dbReference type="ARBA" id="ARBA00004651"/>
    </source>
</evidence>
<evidence type="ECO:0000256" key="5">
    <source>
        <dbReference type="ARBA" id="ARBA00023136"/>
    </source>
</evidence>
<feature type="transmembrane region" description="Helical" evidence="6">
    <location>
        <begin position="9"/>
        <end position="29"/>
    </location>
</feature>
<keyword evidence="3 6" id="KW-0812">Transmembrane</keyword>
<sequence length="349" mass="38526">MDTKQKKWLWLSIGLSMVILLAVMVLTFNENTIESLKNLNPWFLLLAFCLHMAAMCVWALRIRVMCKSLGYQVPLRHCLNMVCAGQLIASITPSQVGGEPVRIHELYKAKMPIADATAVVLVERLMEAVLLVLGVIVGMGLFSIAYSNGEVPEMVIAAAWIGTGFFVVLLVILAVLLSRPQLIRKIVFKIAGFFTKKWDSERIAKLTAQIDEAIDRLYLTFEMFAGRAKVGLAFGFLLTILFWACEYAIASVIMIGLGYPPSLLLSIVFQLIIAVILMVPSTPGGAGVAEISYAAFYSLILPSAVVGVFVVLLRLILYYSNLLIGFIASFRIVKREAANQLVELEEETV</sequence>
<feature type="transmembrane region" description="Helical" evidence="6">
    <location>
        <begin position="291"/>
        <end position="310"/>
    </location>
</feature>
<dbReference type="RefSeq" id="WP_268924725.1">
    <property type="nucleotide sequence ID" value="NZ_JAPTGB010000008.1"/>
</dbReference>
<gene>
    <name evidence="7" type="ORF">O0S10_04600</name>
</gene>
<dbReference type="NCBIfam" id="TIGR00374">
    <property type="entry name" value="flippase-like domain"/>
    <property type="match status" value="1"/>
</dbReference>
<keyword evidence="5 6" id="KW-0472">Membrane</keyword>
<feature type="transmembrane region" description="Helical" evidence="6">
    <location>
        <begin position="128"/>
        <end position="148"/>
    </location>
</feature>
<evidence type="ECO:0000313" key="7">
    <source>
        <dbReference type="EMBL" id="MCZ0860511.1"/>
    </source>
</evidence>
<evidence type="ECO:0000256" key="4">
    <source>
        <dbReference type="ARBA" id="ARBA00022989"/>
    </source>
</evidence>
<dbReference type="EMBL" id="JAPTGB010000008">
    <property type="protein sequence ID" value="MCZ0860511.1"/>
    <property type="molecule type" value="Genomic_DNA"/>
</dbReference>
<evidence type="ECO:0000256" key="2">
    <source>
        <dbReference type="ARBA" id="ARBA00022475"/>
    </source>
</evidence>
<feature type="transmembrane region" description="Helical" evidence="6">
    <location>
        <begin position="41"/>
        <end position="60"/>
    </location>
</feature>
<proteinExistence type="predicted"/>
<organism evidence="7 8">
    <name type="scientific">Methanocorpusculum petauri</name>
    <dbReference type="NCBI Taxonomy" id="3002863"/>
    <lineage>
        <taxon>Archaea</taxon>
        <taxon>Methanobacteriati</taxon>
        <taxon>Methanobacteriota</taxon>
        <taxon>Stenosarchaea group</taxon>
        <taxon>Methanomicrobia</taxon>
        <taxon>Methanomicrobiales</taxon>
        <taxon>Methanocorpusculaceae</taxon>
        <taxon>Methanocorpusculum</taxon>
    </lineage>
</organism>
<accession>A0ABT4IFJ7</accession>
<protein>
    <submittedName>
        <fullName evidence="7">Flippase-like domain-containing protein</fullName>
    </submittedName>
</protein>
<evidence type="ECO:0000313" key="8">
    <source>
        <dbReference type="Proteomes" id="UP001141422"/>
    </source>
</evidence>
<comment type="caution">
    <text evidence="7">The sequence shown here is derived from an EMBL/GenBank/DDBJ whole genome shotgun (WGS) entry which is preliminary data.</text>
</comment>
<feature type="transmembrane region" description="Helical" evidence="6">
    <location>
        <begin position="154"/>
        <end position="177"/>
    </location>
</feature>
<dbReference type="InterPro" id="IPR022791">
    <property type="entry name" value="L-PG_synthase/AglD"/>
</dbReference>
<keyword evidence="8" id="KW-1185">Reference proteome</keyword>
<dbReference type="Pfam" id="PF03706">
    <property type="entry name" value="LPG_synthase_TM"/>
    <property type="match status" value="1"/>
</dbReference>
<comment type="subcellular location">
    <subcellularLocation>
        <location evidence="1">Cell membrane</location>
        <topology evidence="1">Multi-pass membrane protein</topology>
    </subcellularLocation>
</comment>
<name>A0ABT4IFJ7_9EURY</name>
<dbReference type="PANTHER" id="PTHR37693:SF1">
    <property type="entry name" value="INTEGRAL MEMBRANE PROTEIN"/>
    <property type="match status" value="1"/>
</dbReference>
<keyword evidence="2" id="KW-1003">Cell membrane</keyword>
<keyword evidence="4 6" id="KW-1133">Transmembrane helix</keyword>
<evidence type="ECO:0000256" key="6">
    <source>
        <dbReference type="SAM" id="Phobius"/>
    </source>
</evidence>
<dbReference type="Proteomes" id="UP001141422">
    <property type="component" value="Unassembled WGS sequence"/>
</dbReference>
<feature type="transmembrane region" description="Helical" evidence="6">
    <location>
        <begin position="232"/>
        <end position="257"/>
    </location>
</feature>
<dbReference type="PANTHER" id="PTHR37693">
    <property type="entry name" value="PHOSPHATIDYLGLYCEROL LYSYLTRANSFERASE"/>
    <property type="match status" value="1"/>
</dbReference>
<feature type="transmembrane region" description="Helical" evidence="6">
    <location>
        <begin position="263"/>
        <end position="279"/>
    </location>
</feature>
<evidence type="ECO:0000256" key="3">
    <source>
        <dbReference type="ARBA" id="ARBA00022692"/>
    </source>
</evidence>